<feature type="compositionally biased region" description="Acidic residues" evidence="1">
    <location>
        <begin position="52"/>
        <end position="69"/>
    </location>
</feature>
<reference evidence="2 3" key="1">
    <citation type="submission" date="2015-10" db="EMBL/GenBank/DDBJ databases">
        <title>Genome analyses suggest a sexual origin of heterokaryosis in a supposedly ancient asexual fungus.</title>
        <authorList>
            <person name="Ropars J."/>
            <person name="Sedzielewska K."/>
            <person name="Noel J."/>
            <person name="Charron P."/>
            <person name="Farinelli L."/>
            <person name="Marton T."/>
            <person name="Kruger M."/>
            <person name="Pelin A."/>
            <person name="Brachmann A."/>
            <person name="Corradi N."/>
        </authorList>
    </citation>
    <scope>NUCLEOTIDE SEQUENCE [LARGE SCALE GENOMIC DNA]</scope>
    <source>
        <strain evidence="2 3">A4</strain>
    </source>
</reference>
<keyword evidence="3" id="KW-1185">Reference proteome</keyword>
<evidence type="ECO:0000313" key="3">
    <source>
        <dbReference type="Proteomes" id="UP000234323"/>
    </source>
</evidence>
<accession>A0A2I1HWY5</accession>
<organism evidence="2 3">
    <name type="scientific">Rhizophagus irregularis</name>
    <dbReference type="NCBI Taxonomy" id="588596"/>
    <lineage>
        <taxon>Eukaryota</taxon>
        <taxon>Fungi</taxon>
        <taxon>Fungi incertae sedis</taxon>
        <taxon>Mucoromycota</taxon>
        <taxon>Glomeromycotina</taxon>
        <taxon>Glomeromycetes</taxon>
        <taxon>Glomerales</taxon>
        <taxon>Glomeraceae</taxon>
        <taxon>Rhizophagus</taxon>
    </lineage>
</organism>
<gene>
    <name evidence="2" type="ORF">RhiirA4_492232</name>
</gene>
<evidence type="ECO:0000256" key="1">
    <source>
        <dbReference type="SAM" id="MobiDB-lite"/>
    </source>
</evidence>
<feature type="compositionally biased region" description="Acidic residues" evidence="1">
    <location>
        <begin position="32"/>
        <end position="44"/>
    </location>
</feature>
<name>A0A2I1HWY5_9GLOM</name>
<sequence>MKEGLLTIELDDEIYEIPIDFKGKKNVKFDESGSESESDEDSENMENVNNDSSEESESENEYEDNEEEELLSAMEEVFRKKKNNEEKFENKVCLGEMSNERKEMFKELIWEYEDIFEYDGEKLGRRN</sequence>
<dbReference type="EMBL" id="LLXI01010171">
    <property type="protein sequence ID" value="PKY63404.1"/>
    <property type="molecule type" value="Genomic_DNA"/>
</dbReference>
<protein>
    <submittedName>
        <fullName evidence="2">Uncharacterized protein</fullName>
    </submittedName>
</protein>
<comment type="caution">
    <text evidence="2">The sequence shown here is derived from an EMBL/GenBank/DDBJ whole genome shotgun (WGS) entry which is preliminary data.</text>
</comment>
<dbReference type="AlphaFoldDB" id="A0A2I1HWY5"/>
<dbReference type="Proteomes" id="UP000234323">
    <property type="component" value="Unassembled WGS sequence"/>
</dbReference>
<feature type="region of interest" description="Disordered" evidence="1">
    <location>
        <begin position="26"/>
        <end position="69"/>
    </location>
</feature>
<proteinExistence type="predicted"/>
<evidence type="ECO:0000313" key="2">
    <source>
        <dbReference type="EMBL" id="PKY63404.1"/>
    </source>
</evidence>